<keyword evidence="2" id="KW-1185">Reference proteome</keyword>
<evidence type="ECO:0000313" key="2">
    <source>
        <dbReference type="Proteomes" id="UP001141619"/>
    </source>
</evidence>
<dbReference type="Gene3D" id="3.40.630.30">
    <property type="match status" value="1"/>
</dbReference>
<organism evidence="1 2">
    <name type="scientific">Govanella unica</name>
    <dbReference type="NCBI Taxonomy" id="2975056"/>
    <lineage>
        <taxon>Bacteria</taxon>
        <taxon>Pseudomonadati</taxon>
        <taxon>Pseudomonadota</taxon>
        <taxon>Alphaproteobacteria</taxon>
        <taxon>Emcibacterales</taxon>
        <taxon>Govanellaceae</taxon>
        <taxon>Govanella</taxon>
    </lineage>
</organism>
<gene>
    <name evidence="1" type="ORF">NYP16_00630</name>
</gene>
<accession>A0A9X3TVG0</accession>
<dbReference type="InterPro" id="IPR001690">
    <property type="entry name" value="Autoind_synthase"/>
</dbReference>
<dbReference type="InterPro" id="IPR016181">
    <property type="entry name" value="Acyl_CoA_acyltransferase"/>
</dbReference>
<keyword evidence="1" id="KW-0808">Transferase</keyword>
<name>A0A9X3TVG0_9PROT</name>
<dbReference type="RefSeq" id="WP_274942171.1">
    <property type="nucleotide sequence ID" value="NZ_JANWOI010000001.1"/>
</dbReference>
<dbReference type="EC" id="2.3.1.-" evidence="1"/>
<dbReference type="AlphaFoldDB" id="A0A9X3TVG0"/>
<sequence>MDITVGAATVGQKGKPEEAYVVAAKSRGDDRGSIDIVPADTPGLLERVYRLRYDVYCVANQFEDRAHQIAGYEQDKYDQYSVHSLLMDSESGAELGTVRLILPNDEVSLPTLQVSPTVAEAAGLLFPQATTAEASRFLRAVDVSGSASGQRESARETLALMTAIVQMCASQGMTHVLALVTKPMLRFLNRFALAFKPIGEPVEFHGLRYAAILDLTTDLSVVAAERPDVWRTLTADGLYYNSLHPDL</sequence>
<dbReference type="Pfam" id="PF00765">
    <property type="entry name" value="Autoind_synth"/>
    <property type="match status" value="1"/>
</dbReference>
<evidence type="ECO:0000313" key="1">
    <source>
        <dbReference type="EMBL" id="MDA5192464.1"/>
    </source>
</evidence>
<dbReference type="EMBL" id="JANWOI010000001">
    <property type="protein sequence ID" value="MDA5192464.1"/>
    <property type="molecule type" value="Genomic_DNA"/>
</dbReference>
<keyword evidence="1" id="KW-0012">Acyltransferase</keyword>
<dbReference type="GO" id="GO:0016746">
    <property type="term" value="F:acyltransferase activity"/>
    <property type="evidence" value="ECO:0007669"/>
    <property type="project" value="UniProtKB-KW"/>
</dbReference>
<comment type="caution">
    <text evidence="1">The sequence shown here is derived from an EMBL/GenBank/DDBJ whole genome shotgun (WGS) entry which is preliminary data.</text>
</comment>
<reference evidence="1" key="2">
    <citation type="journal article" date="2023" name="Syst. Appl. Microbiol.">
        <title>Govania unica gen. nov., sp. nov., a rare biosphere bacterium that represents a novel family in the class Alphaproteobacteria.</title>
        <authorList>
            <person name="Vandamme P."/>
            <person name="Peeters C."/>
            <person name="Hettiarachchi A."/>
            <person name="Cnockaert M."/>
            <person name="Carlier A."/>
        </authorList>
    </citation>
    <scope>NUCLEOTIDE SEQUENCE</scope>
    <source>
        <strain evidence="1">LMG 31809</strain>
    </source>
</reference>
<proteinExistence type="predicted"/>
<dbReference type="SUPFAM" id="SSF55729">
    <property type="entry name" value="Acyl-CoA N-acyltransferases (Nat)"/>
    <property type="match status" value="1"/>
</dbReference>
<reference evidence="1" key="1">
    <citation type="submission" date="2022-08" db="EMBL/GenBank/DDBJ databases">
        <authorList>
            <person name="Vandamme P."/>
            <person name="Hettiarachchi A."/>
            <person name="Peeters C."/>
            <person name="Cnockaert M."/>
            <person name="Carlier A."/>
        </authorList>
    </citation>
    <scope>NUCLEOTIDE SEQUENCE</scope>
    <source>
        <strain evidence="1">LMG 31809</strain>
    </source>
</reference>
<protein>
    <submittedName>
        <fullName evidence="1">GNAT family N-acetyltransferase</fullName>
        <ecNumber evidence="1">2.3.1.-</ecNumber>
    </submittedName>
</protein>
<dbReference type="Proteomes" id="UP001141619">
    <property type="component" value="Unassembled WGS sequence"/>
</dbReference>